<proteinExistence type="predicted"/>
<dbReference type="AlphaFoldDB" id="A0AAV2Z8V1"/>
<sequence length="315" mass="34829">MQEAHDKSNQVGNQINVAQINVAAPVGPLEPASPPTSWSKSATTPEANSLSFIVQHSKLLEVLRCSKRRLIQQILVKLRQVEVSSDAEYDALKSRQLELHAQITSLMLQMKAFVSCVVSLGYSCAQLGGSWSAITGASSAGSPNQDHSPTIQIDPEFDRGMRRLDTTAREIAGTILTAVIPGLQRKLDAMAVLKKEMNEREKLKLDFDSAVRKLRVAKERRKPDDVLRRDLKLQAARASLDAATGAIVKKCGYYETARSTFIYRELRQFRELQAKFFGNCAVTFQPPQLGPEMPALLDRSASMTLSTMKTAEPEN</sequence>
<name>A0AAV2Z8V1_9STRA</name>
<evidence type="ECO:0000256" key="1">
    <source>
        <dbReference type="SAM" id="Coils"/>
    </source>
</evidence>
<accession>A0AAV2Z8V1</accession>
<gene>
    <name evidence="3" type="ORF">N0F65_011154</name>
</gene>
<dbReference type="Pfam" id="PF03114">
    <property type="entry name" value="BAR"/>
    <property type="match status" value="1"/>
</dbReference>
<evidence type="ECO:0000313" key="3">
    <source>
        <dbReference type="EMBL" id="DBA02087.1"/>
    </source>
</evidence>
<dbReference type="InterPro" id="IPR027267">
    <property type="entry name" value="AH/BAR_dom_sf"/>
</dbReference>
<organism evidence="3 4">
    <name type="scientific">Lagenidium giganteum</name>
    <dbReference type="NCBI Taxonomy" id="4803"/>
    <lineage>
        <taxon>Eukaryota</taxon>
        <taxon>Sar</taxon>
        <taxon>Stramenopiles</taxon>
        <taxon>Oomycota</taxon>
        <taxon>Peronosporomycetes</taxon>
        <taxon>Pythiales</taxon>
        <taxon>Pythiaceae</taxon>
    </lineage>
</organism>
<comment type="caution">
    <text evidence="3">The sequence shown here is derived from an EMBL/GenBank/DDBJ whole genome shotgun (WGS) entry which is preliminary data.</text>
</comment>
<dbReference type="Gene3D" id="1.20.1270.60">
    <property type="entry name" value="Arfaptin homology (AH) domain/BAR domain"/>
    <property type="match status" value="1"/>
</dbReference>
<keyword evidence="4" id="KW-1185">Reference proteome</keyword>
<dbReference type="GO" id="GO:0005737">
    <property type="term" value="C:cytoplasm"/>
    <property type="evidence" value="ECO:0007669"/>
    <property type="project" value="InterPro"/>
</dbReference>
<evidence type="ECO:0000259" key="2">
    <source>
        <dbReference type="Pfam" id="PF03114"/>
    </source>
</evidence>
<keyword evidence="1" id="KW-0175">Coiled coil</keyword>
<dbReference type="Proteomes" id="UP001146120">
    <property type="component" value="Unassembled WGS sequence"/>
</dbReference>
<dbReference type="SUPFAM" id="SSF103657">
    <property type="entry name" value="BAR/IMD domain-like"/>
    <property type="match status" value="1"/>
</dbReference>
<dbReference type="EMBL" id="DAKRPA010000036">
    <property type="protein sequence ID" value="DBA02087.1"/>
    <property type="molecule type" value="Genomic_DNA"/>
</dbReference>
<feature type="domain" description="BAR" evidence="2">
    <location>
        <begin position="69"/>
        <end position="282"/>
    </location>
</feature>
<protein>
    <recommendedName>
        <fullName evidence="2">BAR domain-containing protein</fullName>
    </recommendedName>
</protein>
<reference evidence="3" key="1">
    <citation type="submission" date="2022-11" db="EMBL/GenBank/DDBJ databases">
        <authorList>
            <person name="Morgan W.R."/>
            <person name="Tartar A."/>
        </authorList>
    </citation>
    <scope>NUCLEOTIDE SEQUENCE</scope>
    <source>
        <strain evidence="3">ARSEF 373</strain>
    </source>
</reference>
<evidence type="ECO:0000313" key="4">
    <source>
        <dbReference type="Proteomes" id="UP001146120"/>
    </source>
</evidence>
<feature type="coiled-coil region" evidence="1">
    <location>
        <begin position="193"/>
        <end position="220"/>
    </location>
</feature>
<reference evidence="3" key="2">
    <citation type="journal article" date="2023" name="Microbiol Resour">
        <title>Decontamination and Annotation of the Draft Genome Sequence of the Oomycete Lagenidium giganteum ARSEF 373.</title>
        <authorList>
            <person name="Morgan W.R."/>
            <person name="Tartar A."/>
        </authorList>
    </citation>
    <scope>NUCLEOTIDE SEQUENCE</scope>
    <source>
        <strain evidence="3">ARSEF 373</strain>
    </source>
</reference>
<dbReference type="InterPro" id="IPR004148">
    <property type="entry name" value="BAR_dom"/>
</dbReference>